<reference evidence="1" key="1">
    <citation type="submission" date="2020-05" db="EMBL/GenBank/DDBJ databases">
        <authorList>
            <person name="Chiriac C."/>
            <person name="Salcher M."/>
            <person name="Ghai R."/>
            <person name="Kavagutti S V."/>
        </authorList>
    </citation>
    <scope>NUCLEOTIDE SEQUENCE</scope>
</reference>
<evidence type="ECO:0000313" key="1">
    <source>
        <dbReference type="EMBL" id="CAB5217923.1"/>
    </source>
</evidence>
<protein>
    <recommendedName>
        <fullName evidence="2">Minor tail protein</fullName>
    </recommendedName>
</protein>
<proteinExistence type="predicted"/>
<accession>A0A6J7WRF9</accession>
<evidence type="ECO:0008006" key="2">
    <source>
        <dbReference type="Google" id="ProtNLM"/>
    </source>
</evidence>
<dbReference type="EMBL" id="LR798252">
    <property type="protein sequence ID" value="CAB5217923.1"/>
    <property type="molecule type" value="Genomic_DNA"/>
</dbReference>
<sequence length="370" mass="40362">MATYRCIALDLCTGARIAELPLAGLSYSAKLNAVGEASAQLRLPVDNPTIAAVYNDAVDESRRQLVIERDGIIVWCGIIWLSPYDDTDQTRTIKASEDWSYFRRRVINTTKTFTSTDQIAIARDLINTAQAVSGGNINITVGTETCGVTRDRVFNKFELKPVGEAVEQLAAIENGFDFAIDANWDPTTGALVKTFRPSYPRRGRNYSNTGHVFQLGRNMTSFSWPSDGTRTANRVWLTGNGEGDAMLITSATDTYQVQTLASGGPGYPLLETVVSNKDVAIQATLDAQARTRLQSVSTPVVLPEISVRANLDPVFGSYITGDACRILIPAGNPRFPNGLDTYRRIIGWNVSVGDDGLETVKLTLWEEPGA</sequence>
<organism evidence="1">
    <name type="scientific">uncultured Caudovirales phage</name>
    <dbReference type="NCBI Taxonomy" id="2100421"/>
    <lineage>
        <taxon>Viruses</taxon>
        <taxon>Duplodnaviria</taxon>
        <taxon>Heunggongvirae</taxon>
        <taxon>Uroviricota</taxon>
        <taxon>Caudoviricetes</taxon>
        <taxon>Peduoviridae</taxon>
        <taxon>Maltschvirus</taxon>
        <taxon>Maltschvirus maltsch</taxon>
    </lineage>
</organism>
<gene>
    <name evidence="1" type="ORF">UFOVP209_31</name>
</gene>
<name>A0A6J7WRF9_9CAUD</name>